<name>A0A512E285_9PROT</name>
<reference evidence="3 4" key="1">
    <citation type="submission" date="2019-07" db="EMBL/GenBank/DDBJ databases">
        <title>Whole genome shotgun sequence of Skermanella aerolata NBRC 106429.</title>
        <authorList>
            <person name="Hosoyama A."/>
            <person name="Uohara A."/>
            <person name="Ohji S."/>
            <person name="Ichikawa N."/>
        </authorList>
    </citation>
    <scope>NUCLEOTIDE SEQUENCE [LARGE SCALE GENOMIC DNA]</scope>
    <source>
        <strain evidence="3 4">NBRC 106429</strain>
    </source>
</reference>
<accession>A0A512E285</accession>
<organism evidence="3 4">
    <name type="scientific">Skermanella aerolata</name>
    <dbReference type="NCBI Taxonomy" id="393310"/>
    <lineage>
        <taxon>Bacteria</taxon>
        <taxon>Pseudomonadati</taxon>
        <taxon>Pseudomonadota</taxon>
        <taxon>Alphaproteobacteria</taxon>
        <taxon>Rhodospirillales</taxon>
        <taxon>Azospirillaceae</taxon>
        <taxon>Skermanella</taxon>
    </lineage>
</organism>
<comment type="similarity">
    <text evidence="1">Belongs to the GSP E family.</text>
</comment>
<evidence type="ECO:0000313" key="4">
    <source>
        <dbReference type="Proteomes" id="UP000321523"/>
    </source>
</evidence>
<dbReference type="SUPFAM" id="SSF52540">
    <property type="entry name" value="P-loop containing nucleoside triphosphate hydrolases"/>
    <property type="match status" value="1"/>
</dbReference>
<dbReference type="CDD" id="cd01130">
    <property type="entry name" value="VirB11-like_ATPase"/>
    <property type="match status" value="1"/>
</dbReference>
<dbReference type="PANTHER" id="PTHR30486">
    <property type="entry name" value="TWITCHING MOTILITY PROTEIN PILT"/>
    <property type="match status" value="1"/>
</dbReference>
<dbReference type="Proteomes" id="UP000321523">
    <property type="component" value="Unassembled WGS sequence"/>
</dbReference>
<dbReference type="RefSeq" id="WP_052832448.1">
    <property type="nucleotide sequence ID" value="NZ_BJYZ01000051.1"/>
</dbReference>
<sequence length="321" mass="35302">MTETATNLTMIEIELDRKVRLINHLLGDRIREALADPDVTEVYCNHDGILRTNGTGGRKRLDQRISRDTVNNILSVLADFVGRRLGGSVTSIAATLPSGERVHGMIPPSVPGPTFSIRVPPKRIYTLDEYVEAGIATQSQIDEIRKAIRERRNIFVIGGTSSGKTTLLNAILAEETYRNARQIIVQNVPELKTSAEDVEYFFSDPRTIMELLEDGMRMNPDQVIVGEVRGPEAWDTLQALNTGHEGSVGTFHANDPESAMLRYQGLCAAGGKKVMPGELISALHIIVWITHDPESGRVIKQVARPVGYDSETGLYTCAVLA</sequence>
<evidence type="ECO:0000256" key="1">
    <source>
        <dbReference type="ARBA" id="ARBA00006611"/>
    </source>
</evidence>
<dbReference type="InterPro" id="IPR050921">
    <property type="entry name" value="T4SS_GSP_E_ATPase"/>
</dbReference>
<protein>
    <submittedName>
        <fullName evidence="3">P-type conjugative transfer ATPase TrbB</fullName>
    </submittedName>
</protein>
<feature type="domain" description="Bacterial type II secretion system protein E" evidence="2">
    <location>
        <begin position="88"/>
        <end position="287"/>
    </location>
</feature>
<dbReference type="Gene3D" id="3.30.450.90">
    <property type="match status" value="1"/>
</dbReference>
<dbReference type="GO" id="GO:0016887">
    <property type="term" value="F:ATP hydrolysis activity"/>
    <property type="evidence" value="ECO:0007669"/>
    <property type="project" value="InterPro"/>
</dbReference>
<dbReference type="Pfam" id="PF00437">
    <property type="entry name" value="T2SSE"/>
    <property type="match status" value="1"/>
</dbReference>
<dbReference type="Gene3D" id="3.40.50.300">
    <property type="entry name" value="P-loop containing nucleotide triphosphate hydrolases"/>
    <property type="match status" value="1"/>
</dbReference>
<gene>
    <name evidence="3" type="ORF">SAE02_69720</name>
</gene>
<dbReference type="AlphaFoldDB" id="A0A512E285"/>
<evidence type="ECO:0000259" key="2">
    <source>
        <dbReference type="Pfam" id="PF00437"/>
    </source>
</evidence>
<keyword evidence="4" id="KW-1185">Reference proteome</keyword>
<dbReference type="InterPro" id="IPR027417">
    <property type="entry name" value="P-loop_NTPase"/>
</dbReference>
<dbReference type="EMBL" id="BJYZ01000051">
    <property type="protein sequence ID" value="GEO42824.1"/>
    <property type="molecule type" value="Genomic_DNA"/>
</dbReference>
<proteinExistence type="inferred from homology"/>
<dbReference type="InterPro" id="IPR001482">
    <property type="entry name" value="T2SS/T4SS_dom"/>
</dbReference>
<comment type="caution">
    <text evidence="3">The sequence shown here is derived from an EMBL/GenBank/DDBJ whole genome shotgun (WGS) entry which is preliminary data.</text>
</comment>
<dbReference type="PANTHER" id="PTHR30486:SF6">
    <property type="entry name" value="TYPE IV PILUS RETRACTATION ATPASE PILT"/>
    <property type="match status" value="1"/>
</dbReference>
<dbReference type="OrthoDB" id="9810761at2"/>
<evidence type="ECO:0000313" key="3">
    <source>
        <dbReference type="EMBL" id="GEO42824.1"/>
    </source>
</evidence>